<comment type="subcellular location">
    <subcellularLocation>
        <location evidence="2 8">Cytoplasm</location>
    </subcellularLocation>
</comment>
<proteinExistence type="inferred from homology"/>
<dbReference type="InterPro" id="IPR013668">
    <property type="entry name" value="RNase_R_HTH_12"/>
</dbReference>
<dbReference type="EC" id="3.1.13.1" evidence="8"/>
<evidence type="ECO:0000256" key="3">
    <source>
        <dbReference type="ARBA" id="ARBA00022490"/>
    </source>
</evidence>
<evidence type="ECO:0000259" key="9">
    <source>
        <dbReference type="PROSITE" id="PS50126"/>
    </source>
</evidence>
<dbReference type="PANTHER" id="PTHR23355:SF9">
    <property type="entry name" value="DIS3-LIKE EXONUCLEASE 2"/>
    <property type="match status" value="1"/>
</dbReference>
<dbReference type="PROSITE" id="PS01175">
    <property type="entry name" value="RIBONUCLEASE_II"/>
    <property type="match status" value="1"/>
</dbReference>
<dbReference type="InterPro" id="IPR011129">
    <property type="entry name" value="CSD"/>
</dbReference>
<dbReference type="PATRIC" id="fig|43658.5.peg.4873"/>
<comment type="catalytic activity">
    <reaction evidence="1 8">
        <text>Exonucleolytic cleavage in the 3'- to 5'-direction to yield nucleoside 5'-phosphates.</text>
        <dbReference type="EC" id="3.1.13.1"/>
    </reaction>
</comment>
<dbReference type="Pfam" id="PF00773">
    <property type="entry name" value="RNB"/>
    <property type="match status" value="1"/>
</dbReference>
<dbReference type="InterPro" id="IPR001900">
    <property type="entry name" value="RNase_II/R"/>
</dbReference>
<sequence length="739" mass="83349">MILNPTINSSVNHYENPIPGREYIIKLLADVKKHLNREQIAHALKLNTATDKEALRRRLRAMERDGQLIFDASTGYQVVDQNKLVTGVISLHADGFGFVKYHADQKDLFIPKNQLKYVFNGDTVQVLKSPVAAKRSSHKLIKITERNTTHVAGVLKQRGGDVYLVADDSRVHHRLAVDKRSFSTSSLGQYVNCKIIHYPNHRRPGLVEVEEVIGKPNSSGLETKLSLLRHGASHKWSDELISRAQSLGHDVSERDKEGRVDYRDTPFVTIDGEDAKDFDDAVYCERRELGGWRLLVAIADVSHYVKADDMLDVEAQSRATSIYCPGLVTPMLPESLSNGLCSLNPHQDRLALVCDMAISEDGQITESVFTEGVIQSHARLTYGQANQVLTKRHTKAKSAERMRPQVKNLHALYRILNKARKQRGAIEFETTERKLVLNKHGKIAAIKPIVRNDAHRMIEEFMLAANISTARFLDTQKIPAMFRIHAGPQSKKLASLKTLLADKGLTLKGGEQPTAEDYNTLLQQIQHRPDKDMLHMQLLRSQSQAEYSLDNKGHFGLAYQAYAHFTSPIRRYPDLLTHRAIRANIRRKNHGVLEKVLSFLNAEKLRNRVFKNKAYPYSEAQLDKLSSHCSLQSRKADEISREVEAALKCQYMQPFIGQTFSATVSGVTNFGFFVELDETGVEGLVAIESLNKSTYEFDAQRLQLVSNTDCISLGKRVSVTLQRANLKERKLAFTLNDEA</sequence>
<dbReference type="NCBIfam" id="TIGR02063">
    <property type="entry name" value="RNase_R"/>
    <property type="match status" value="1"/>
</dbReference>
<keyword evidence="11" id="KW-1185">Reference proteome</keyword>
<protein>
    <recommendedName>
        <fullName evidence="8">Ribonuclease R</fullName>
        <shortName evidence="8">RNase R</shortName>
        <ecNumber evidence="8">3.1.13.1</ecNumber>
    </recommendedName>
</protein>
<name>A0A0F4QC40_9GAMM</name>
<dbReference type="InterPro" id="IPR004476">
    <property type="entry name" value="RNase_II/RNase_R"/>
</dbReference>
<dbReference type="InterPro" id="IPR040476">
    <property type="entry name" value="CSD2"/>
</dbReference>
<dbReference type="SMART" id="SM00955">
    <property type="entry name" value="RNB"/>
    <property type="match status" value="1"/>
</dbReference>
<keyword evidence="3 8" id="KW-0963">Cytoplasm</keyword>
<evidence type="ECO:0000256" key="2">
    <source>
        <dbReference type="ARBA" id="ARBA00004496"/>
    </source>
</evidence>
<dbReference type="InterPro" id="IPR050180">
    <property type="entry name" value="RNR_Ribonuclease"/>
</dbReference>
<comment type="function">
    <text evidence="8">3'-5' exoribonuclease that releases 5'-nucleoside monophosphates and is involved in maturation of structured RNAs.</text>
</comment>
<keyword evidence="5 8" id="KW-0378">Hydrolase</keyword>
<evidence type="ECO:0000256" key="4">
    <source>
        <dbReference type="ARBA" id="ARBA00022722"/>
    </source>
</evidence>
<gene>
    <name evidence="8" type="primary">rnr</name>
    <name evidence="10" type="ORF">TW77_23055</name>
</gene>
<dbReference type="InterPro" id="IPR013223">
    <property type="entry name" value="RNase_B_OB_dom"/>
</dbReference>
<evidence type="ECO:0000256" key="7">
    <source>
        <dbReference type="ARBA" id="ARBA00022884"/>
    </source>
</evidence>
<evidence type="ECO:0000313" key="11">
    <source>
        <dbReference type="Proteomes" id="UP000033452"/>
    </source>
</evidence>
<dbReference type="CDD" id="cd04471">
    <property type="entry name" value="S1_RNase_R"/>
    <property type="match status" value="1"/>
</dbReference>
<comment type="similarity">
    <text evidence="8">Belongs to the RNR ribonuclease family. RNase R subfamily.</text>
</comment>
<keyword evidence="6 8" id="KW-0269">Exonuclease</keyword>
<dbReference type="Pfam" id="PF08206">
    <property type="entry name" value="OB_RNB"/>
    <property type="match status" value="1"/>
</dbReference>
<reference evidence="10 11" key="1">
    <citation type="journal article" date="2015" name="BMC Genomics">
        <title>Genome mining reveals unlocked bioactive potential of marine Gram-negative bacteria.</title>
        <authorList>
            <person name="Machado H."/>
            <person name="Sonnenschein E.C."/>
            <person name="Melchiorsen J."/>
            <person name="Gram L."/>
        </authorList>
    </citation>
    <scope>NUCLEOTIDE SEQUENCE [LARGE SCALE GENOMIC DNA]</scope>
    <source>
        <strain evidence="10 11">S2471</strain>
    </source>
</reference>
<dbReference type="GO" id="GO:0005829">
    <property type="term" value="C:cytosol"/>
    <property type="evidence" value="ECO:0007669"/>
    <property type="project" value="TreeGrafter"/>
</dbReference>
<dbReference type="Pfam" id="PF08461">
    <property type="entry name" value="WHD_RNase_R"/>
    <property type="match status" value="1"/>
</dbReference>
<dbReference type="GO" id="GO:0003723">
    <property type="term" value="F:RNA binding"/>
    <property type="evidence" value="ECO:0007669"/>
    <property type="project" value="UniProtKB-UniRule"/>
</dbReference>
<dbReference type="SMART" id="SM00316">
    <property type="entry name" value="S1"/>
    <property type="match status" value="1"/>
</dbReference>
<dbReference type="Proteomes" id="UP000033452">
    <property type="component" value="Unassembled WGS sequence"/>
</dbReference>
<dbReference type="HAMAP" id="MF_01895">
    <property type="entry name" value="RNase_R"/>
    <property type="match status" value="1"/>
</dbReference>
<dbReference type="PANTHER" id="PTHR23355">
    <property type="entry name" value="RIBONUCLEASE"/>
    <property type="match status" value="1"/>
</dbReference>
<dbReference type="Pfam" id="PF17876">
    <property type="entry name" value="CSD2"/>
    <property type="match status" value="1"/>
</dbReference>
<dbReference type="GO" id="GO:0006402">
    <property type="term" value="P:mRNA catabolic process"/>
    <property type="evidence" value="ECO:0007669"/>
    <property type="project" value="TreeGrafter"/>
</dbReference>
<dbReference type="GO" id="GO:0008859">
    <property type="term" value="F:exoribonuclease II activity"/>
    <property type="evidence" value="ECO:0007669"/>
    <property type="project" value="UniProtKB-UniRule"/>
</dbReference>
<dbReference type="InterPro" id="IPR011805">
    <property type="entry name" value="RNase_R"/>
</dbReference>
<keyword evidence="7 8" id="KW-0694">RNA-binding</keyword>
<comment type="caution">
    <text evidence="10">The sequence shown here is derived from an EMBL/GenBank/DDBJ whole genome shotgun (WGS) entry which is preliminary data.</text>
</comment>
<dbReference type="PROSITE" id="PS50126">
    <property type="entry name" value="S1"/>
    <property type="match status" value="1"/>
</dbReference>
<dbReference type="EMBL" id="JXYA01000079">
    <property type="protein sequence ID" value="KJZ05256.1"/>
    <property type="molecule type" value="Genomic_DNA"/>
</dbReference>
<dbReference type="InterPro" id="IPR003029">
    <property type="entry name" value="S1_domain"/>
</dbReference>
<dbReference type="NCBIfam" id="TIGR00358">
    <property type="entry name" value="3_prime_RNase"/>
    <property type="match status" value="1"/>
</dbReference>
<keyword evidence="4 8" id="KW-0540">Nuclease</keyword>
<evidence type="ECO:0000313" key="10">
    <source>
        <dbReference type="EMBL" id="KJZ05256.1"/>
    </source>
</evidence>
<dbReference type="Pfam" id="PF00575">
    <property type="entry name" value="S1"/>
    <property type="match status" value="1"/>
</dbReference>
<dbReference type="SUPFAM" id="SSF50249">
    <property type="entry name" value="Nucleic acid-binding proteins"/>
    <property type="match status" value="4"/>
</dbReference>
<evidence type="ECO:0000256" key="1">
    <source>
        <dbReference type="ARBA" id="ARBA00001849"/>
    </source>
</evidence>
<dbReference type="RefSeq" id="WP_046007316.1">
    <property type="nucleotide sequence ID" value="NZ_JXYA01000079.1"/>
</dbReference>
<organism evidence="10 11">
    <name type="scientific">Pseudoalteromonas rubra</name>
    <dbReference type="NCBI Taxonomy" id="43658"/>
    <lineage>
        <taxon>Bacteria</taxon>
        <taxon>Pseudomonadati</taxon>
        <taxon>Pseudomonadota</taxon>
        <taxon>Gammaproteobacteria</taxon>
        <taxon>Alteromonadales</taxon>
        <taxon>Pseudoalteromonadaceae</taxon>
        <taxon>Pseudoalteromonas</taxon>
    </lineage>
</organism>
<dbReference type="InterPro" id="IPR022966">
    <property type="entry name" value="RNase_II/R_CS"/>
</dbReference>
<evidence type="ECO:0000256" key="5">
    <source>
        <dbReference type="ARBA" id="ARBA00022801"/>
    </source>
</evidence>
<dbReference type="OrthoDB" id="9764149at2"/>
<dbReference type="AlphaFoldDB" id="A0A0F4QC40"/>
<dbReference type="InterPro" id="IPR012340">
    <property type="entry name" value="NA-bd_OB-fold"/>
</dbReference>
<dbReference type="Gene3D" id="2.40.50.140">
    <property type="entry name" value="Nucleic acid-binding proteins"/>
    <property type="match status" value="2"/>
</dbReference>
<dbReference type="SMART" id="SM00357">
    <property type="entry name" value="CSP"/>
    <property type="match status" value="1"/>
</dbReference>
<evidence type="ECO:0000256" key="6">
    <source>
        <dbReference type="ARBA" id="ARBA00022839"/>
    </source>
</evidence>
<evidence type="ECO:0000256" key="8">
    <source>
        <dbReference type="HAMAP-Rule" id="MF_01895"/>
    </source>
</evidence>
<feature type="domain" description="S1 motif" evidence="9">
    <location>
        <begin position="657"/>
        <end position="736"/>
    </location>
</feature>
<accession>A0A0F4QC40</accession>